<dbReference type="SUPFAM" id="SSF53383">
    <property type="entry name" value="PLP-dependent transferases"/>
    <property type="match status" value="2"/>
</dbReference>
<comment type="cofactor">
    <cofactor evidence="1">
        <name>pyridoxal 5'-phosphate</name>
        <dbReference type="ChEBI" id="CHEBI:597326"/>
    </cofactor>
</comment>
<dbReference type="InterPro" id="IPR015424">
    <property type="entry name" value="PyrdxlP-dep_Trfase"/>
</dbReference>
<dbReference type="Gene3D" id="3.40.640.10">
    <property type="entry name" value="Type I PLP-dependent aspartate aminotransferase-like (Major domain)"/>
    <property type="match status" value="2"/>
</dbReference>
<dbReference type="InterPro" id="IPR005814">
    <property type="entry name" value="Aminotrans_3"/>
</dbReference>
<dbReference type="GO" id="GO:0009450">
    <property type="term" value="P:gamma-aminobutyric acid catabolic process"/>
    <property type="evidence" value="ECO:0007669"/>
    <property type="project" value="TreeGrafter"/>
</dbReference>
<reference evidence="6 7" key="1">
    <citation type="submission" date="2018-01" db="EMBL/GenBank/DDBJ databases">
        <title>Complete genome sequence of Bacteriovorax stolpii DSM12778.</title>
        <authorList>
            <person name="Tang B."/>
            <person name="Chang J."/>
        </authorList>
    </citation>
    <scope>NUCLEOTIDE SEQUENCE [LARGE SCALE GENOMIC DNA]</scope>
    <source>
        <strain evidence="6 7">DSM 12778</strain>
    </source>
</reference>
<gene>
    <name evidence="6" type="ORF">C0V70_10495</name>
</gene>
<evidence type="ECO:0000256" key="1">
    <source>
        <dbReference type="ARBA" id="ARBA00001933"/>
    </source>
</evidence>
<dbReference type="KEGG" id="bsto:C0V70_10495"/>
<organism evidence="6 7">
    <name type="scientific">Bacteriovorax stolpii</name>
    <name type="common">Bdellovibrio stolpii</name>
    <dbReference type="NCBI Taxonomy" id="960"/>
    <lineage>
        <taxon>Bacteria</taxon>
        <taxon>Pseudomonadati</taxon>
        <taxon>Bdellovibrionota</taxon>
        <taxon>Bacteriovoracia</taxon>
        <taxon>Bacteriovoracales</taxon>
        <taxon>Bacteriovoracaceae</taxon>
        <taxon>Bacteriovorax</taxon>
    </lineage>
</organism>
<dbReference type="SUPFAM" id="SSF55729">
    <property type="entry name" value="Acyl-CoA N-acyltransferases (Nat)"/>
    <property type="match status" value="1"/>
</dbReference>
<accession>A0A2K9NTW0</accession>
<dbReference type="RefSeq" id="WP_102243816.1">
    <property type="nucleotide sequence ID" value="NZ_CP025704.1"/>
</dbReference>
<evidence type="ECO:0000313" key="6">
    <source>
        <dbReference type="EMBL" id="AUN98525.1"/>
    </source>
</evidence>
<sequence>MKLPIINSKDAEFGNDILKKYYADNMIPAEKKTYLTRLKSSIGPYMGIESSDGTTHYLLDAASQIATLGHGFNPSVFFGTAEFLESWINDATTKEFKDTKLSYTKFFNRKLGWKKTHMTITHSGAEANEVALGYCYLSRVNPEANKVLAFEGSFHGRMMVTLAATWNKSKREPFEWKNYLAEYVKYPELEDSKINVRFPELWRETWNEAALKDFMVPSMWHSDPMVKKEIETLLKVREQLLSKKIFAILIEPMQCEGGDCYSSDRFHTALLLMAKTFKVPVIHDEVQTGFHLGREFFWHRQLNLKGLNGEQINPDYVVCAKKAQVGIVLSHKETKNIFKGEEFSVASLLRGYAHAISLDQCQQRILDLEKQVYPRLQALLKKHSQYIKRPRINGLAFAFDVPDSASMNKFVDLRFKHGLLYYPAGAQTLRFRLSTAFGPKDLDFLFDRLDAICRELFLNEHANLPTHVETDATEATENYEWHDLLIQTKLARALNKKLDIKAVFDRVNALLSKTAEAAHVELVEINATNFLNFRQEIMNMQKAVYEPARQTDIEKFEHTVLDKSSLCLGLLNKKKKLMGIAFAGPLHLYPLERGVRVDPNFNDHDCLYMLDLTIDPSLQKSGLGRALKYALSAMAIVKGVKRIQGRNRDRLAGGMININLSLGAVEQNYMREDYPDFENHRDVFYYTTKVDWKKPQIHLSRGVNIPLSIRSLDKAYLDFQLPYMVNKVCLSNFVSEAFLKGVRDFLSVLPQDLRHGYTTSGQSECVDKVAKAIWVKSDAKIKEKNVNKMLTFKNHFFGNGSMLARSLSLENDPYFKVTRLPNPNENDYKEVLKSVEKEFATGEYLATWIEPVLQKTMEKVPYEFLRGVRELATKYNVALIYNETASQFFRYSQKQFMASCFSEITPDAGMIYFSGQSGIAYTSTKYFLEQPLMMISTWDGDEFHFLSYYHAFKNVMANLEDYRETTKNFHDKLVDQLSRYEIDAIRIDNGFGYFKGSIPGSMSKMFVLNKDTGHYLICPSFDAMKEYLES</sequence>
<evidence type="ECO:0000313" key="7">
    <source>
        <dbReference type="Proteomes" id="UP000235584"/>
    </source>
</evidence>
<dbReference type="InterPro" id="IPR016181">
    <property type="entry name" value="Acyl_CoA_acyltransferase"/>
</dbReference>
<evidence type="ECO:0000256" key="4">
    <source>
        <dbReference type="ARBA" id="ARBA00022679"/>
    </source>
</evidence>
<evidence type="ECO:0000256" key="2">
    <source>
        <dbReference type="ARBA" id="ARBA00008954"/>
    </source>
</evidence>
<dbReference type="GO" id="GO:0030170">
    <property type="term" value="F:pyridoxal phosphate binding"/>
    <property type="evidence" value="ECO:0007669"/>
    <property type="project" value="InterPro"/>
</dbReference>
<dbReference type="Gene3D" id="3.90.1150.10">
    <property type="entry name" value="Aspartate Aminotransferase, domain 1"/>
    <property type="match status" value="1"/>
</dbReference>
<keyword evidence="7" id="KW-1185">Reference proteome</keyword>
<dbReference type="PANTHER" id="PTHR43206:SF2">
    <property type="entry name" value="4-AMINOBUTYRATE AMINOTRANSFERASE GABT"/>
    <property type="match status" value="1"/>
</dbReference>
<dbReference type="OrthoDB" id="9801052at2"/>
<dbReference type="EMBL" id="CP025704">
    <property type="protein sequence ID" value="AUN98525.1"/>
    <property type="molecule type" value="Genomic_DNA"/>
</dbReference>
<comment type="similarity">
    <text evidence="2">Belongs to the class-III pyridoxal-phosphate-dependent aminotransferase family.</text>
</comment>
<keyword evidence="5" id="KW-0663">Pyridoxal phosphate</keyword>
<dbReference type="Pfam" id="PF00202">
    <property type="entry name" value="Aminotran_3"/>
    <property type="match status" value="1"/>
</dbReference>
<dbReference type="GO" id="GO:0008483">
    <property type="term" value="F:transaminase activity"/>
    <property type="evidence" value="ECO:0007669"/>
    <property type="project" value="UniProtKB-KW"/>
</dbReference>
<dbReference type="Proteomes" id="UP000235584">
    <property type="component" value="Chromosome"/>
</dbReference>
<dbReference type="AlphaFoldDB" id="A0A2K9NTW0"/>
<dbReference type="InterPro" id="IPR015422">
    <property type="entry name" value="PyrdxlP-dep_Trfase_small"/>
</dbReference>
<proteinExistence type="inferred from homology"/>
<dbReference type="PANTHER" id="PTHR43206">
    <property type="entry name" value="AMINOTRANSFERASE"/>
    <property type="match status" value="1"/>
</dbReference>
<keyword evidence="3" id="KW-0032">Aminotransferase</keyword>
<dbReference type="InterPro" id="IPR015421">
    <property type="entry name" value="PyrdxlP-dep_Trfase_major"/>
</dbReference>
<keyword evidence="4" id="KW-0808">Transferase</keyword>
<protein>
    <submittedName>
        <fullName evidence="6">Uncharacterized protein</fullName>
    </submittedName>
</protein>
<dbReference type="Gene3D" id="3.40.630.30">
    <property type="match status" value="1"/>
</dbReference>
<name>A0A2K9NTW0_BACTC</name>
<evidence type="ECO:0000256" key="3">
    <source>
        <dbReference type="ARBA" id="ARBA00022576"/>
    </source>
</evidence>
<evidence type="ECO:0000256" key="5">
    <source>
        <dbReference type="ARBA" id="ARBA00022898"/>
    </source>
</evidence>